<keyword evidence="2" id="KW-1185">Reference proteome</keyword>
<accession>A0AAN8WV09</accession>
<reference evidence="1 2" key="1">
    <citation type="submission" date="2023-11" db="EMBL/GenBank/DDBJ databases">
        <title>Halocaridina rubra genome assembly.</title>
        <authorList>
            <person name="Smith C."/>
        </authorList>
    </citation>
    <scope>NUCLEOTIDE SEQUENCE [LARGE SCALE GENOMIC DNA]</scope>
    <source>
        <strain evidence="1">EP-1</strain>
        <tissue evidence="1">Whole</tissue>
    </source>
</reference>
<dbReference type="Proteomes" id="UP001381693">
    <property type="component" value="Unassembled WGS sequence"/>
</dbReference>
<dbReference type="EMBL" id="JAXCGZ010013330">
    <property type="protein sequence ID" value="KAK7072826.1"/>
    <property type="molecule type" value="Genomic_DNA"/>
</dbReference>
<gene>
    <name evidence="1" type="ORF">SK128_013634</name>
</gene>
<evidence type="ECO:0000313" key="1">
    <source>
        <dbReference type="EMBL" id="KAK7072826.1"/>
    </source>
</evidence>
<proteinExistence type="predicted"/>
<comment type="caution">
    <text evidence="1">The sequence shown here is derived from an EMBL/GenBank/DDBJ whole genome shotgun (WGS) entry which is preliminary data.</text>
</comment>
<protein>
    <submittedName>
        <fullName evidence="1">Uncharacterized protein</fullName>
    </submittedName>
</protein>
<organism evidence="1 2">
    <name type="scientific">Halocaridina rubra</name>
    <name type="common">Hawaiian red shrimp</name>
    <dbReference type="NCBI Taxonomy" id="373956"/>
    <lineage>
        <taxon>Eukaryota</taxon>
        <taxon>Metazoa</taxon>
        <taxon>Ecdysozoa</taxon>
        <taxon>Arthropoda</taxon>
        <taxon>Crustacea</taxon>
        <taxon>Multicrustacea</taxon>
        <taxon>Malacostraca</taxon>
        <taxon>Eumalacostraca</taxon>
        <taxon>Eucarida</taxon>
        <taxon>Decapoda</taxon>
        <taxon>Pleocyemata</taxon>
        <taxon>Caridea</taxon>
        <taxon>Atyoidea</taxon>
        <taxon>Atyidae</taxon>
        <taxon>Halocaridina</taxon>
    </lineage>
</organism>
<sequence length="87" mass="9418">MTYVPEHLQAMGVKNFQVCYASTYAELSDIGVRARSAKLSHGGLVVLQGGGFWRSDWMGDMAANQITATLITILENNPEVKVAVMSA</sequence>
<dbReference type="AlphaFoldDB" id="A0AAN8WV09"/>
<evidence type="ECO:0000313" key="2">
    <source>
        <dbReference type="Proteomes" id="UP001381693"/>
    </source>
</evidence>
<name>A0AAN8WV09_HALRR</name>